<name>A0A0G1YS70_9BACT</name>
<dbReference type="GO" id="GO:0004803">
    <property type="term" value="F:transposase activity"/>
    <property type="evidence" value="ECO:0007669"/>
    <property type="project" value="InterPro"/>
</dbReference>
<evidence type="ECO:0000313" key="2">
    <source>
        <dbReference type="EMBL" id="KKW17872.1"/>
    </source>
</evidence>
<evidence type="ECO:0000313" key="3">
    <source>
        <dbReference type="Proteomes" id="UP000034057"/>
    </source>
</evidence>
<dbReference type="InterPro" id="IPR036515">
    <property type="entry name" value="Transposase_17_sf"/>
</dbReference>
<reference evidence="2 3" key="1">
    <citation type="journal article" date="2015" name="Nature">
        <title>rRNA introns, odd ribosomes, and small enigmatic genomes across a large radiation of phyla.</title>
        <authorList>
            <person name="Brown C.T."/>
            <person name="Hug L.A."/>
            <person name="Thomas B.C."/>
            <person name="Sharon I."/>
            <person name="Castelle C.J."/>
            <person name="Singh A."/>
            <person name="Wilkins M.J."/>
            <person name="Williams K.H."/>
            <person name="Banfield J.F."/>
        </authorList>
    </citation>
    <scope>NUCLEOTIDE SEQUENCE [LARGE SCALE GENOMIC DNA]</scope>
</reference>
<dbReference type="SUPFAM" id="SSF143422">
    <property type="entry name" value="Transposase IS200-like"/>
    <property type="match status" value="1"/>
</dbReference>
<feature type="domain" description="Transposase IS200-like" evidence="1">
    <location>
        <begin position="6"/>
        <end position="91"/>
    </location>
</feature>
<dbReference type="AlphaFoldDB" id="A0A0G1YS70"/>
<evidence type="ECO:0000259" key="1">
    <source>
        <dbReference type="SMART" id="SM01321"/>
    </source>
</evidence>
<dbReference type="PANTHER" id="PTHR34322">
    <property type="entry name" value="TRANSPOSASE, Y1_TNP DOMAIN-CONTAINING"/>
    <property type="match status" value="1"/>
</dbReference>
<dbReference type="GO" id="GO:0003677">
    <property type="term" value="F:DNA binding"/>
    <property type="evidence" value="ECO:0007669"/>
    <property type="project" value="InterPro"/>
</dbReference>
<gene>
    <name evidence="2" type="ORF">UY59_C0023G0004</name>
</gene>
<dbReference type="InterPro" id="IPR002686">
    <property type="entry name" value="Transposase_17"/>
</dbReference>
<comment type="caution">
    <text evidence="2">The sequence shown here is derived from an EMBL/GenBank/DDBJ whole genome shotgun (WGS) entry which is preliminary data.</text>
</comment>
<dbReference type="PANTHER" id="PTHR34322:SF2">
    <property type="entry name" value="TRANSPOSASE IS200-LIKE DOMAIN-CONTAINING PROTEIN"/>
    <property type="match status" value="1"/>
</dbReference>
<dbReference type="Gene3D" id="3.30.70.1290">
    <property type="entry name" value="Transposase IS200-like"/>
    <property type="match status" value="1"/>
</dbReference>
<dbReference type="GO" id="GO:0006313">
    <property type="term" value="P:DNA transposition"/>
    <property type="evidence" value="ECO:0007669"/>
    <property type="project" value="InterPro"/>
</dbReference>
<dbReference type="Proteomes" id="UP000034057">
    <property type="component" value="Unassembled WGS sequence"/>
</dbReference>
<protein>
    <submittedName>
        <fullName evidence="2">Transposase</fullName>
    </submittedName>
</protein>
<accession>A0A0G1YS70</accession>
<dbReference type="SMART" id="SM01321">
    <property type="entry name" value="Y1_Tnp"/>
    <property type="match status" value="1"/>
</dbReference>
<dbReference type="EMBL" id="LCQO01000023">
    <property type="protein sequence ID" value="KKW17872.1"/>
    <property type="molecule type" value="Genomic_DNA"/>
</dbReference>
<sequence length="155" mass="18150">MPVAEFFQLHRKQNIVAIGGYCLMPNHFHLLIHEIVDGGITSFMRKLGTGYAMYFNLKNARIGNLFVKPFRSKHVEDDRYLRHVAQYIHLNAAALFEPGMQRGQIKDFYKLEREMKIHLYSSFIDYSQKEKRLERQILNEEDADLIGSDLPSMVD</sequence>
<dbReference type="Pfam" id="PF01797">
    <property type="entry name" value="Y1_Tnp"/>
    <property type="match status" value="1"/>
</dbReference>
<organism evidence="2 3">
    <name type="scientific">Candidatus Kaiserbacteria bacterium GW2011_GWA1_50_28</name>
    <dbReference type="NCBI Taxonomy" id="1618668"/>
    <lineage>
        <taxon>Bacteria</taxon>
        <taxon>Candidatus Kaiseribacteriota</taxon>
    </lineage>
</organism>
<proteinExistence type="predicted"/>